<organism evidence="1 2">
    <name type="scientific">Peteryoungia algae</name>
    <dbReference type="NCBI Taxonomy" id="2919917"/>
    <lineage>
        <taxon>Bacteria</taxon>
        <taxon>Pseudomonadati</taxon>
        <taxon>Pseudomonadota</taxon>
        <taxon>Alphaproteobacteria</taxon>
        <taxon>Hyphomicrobiales</taxon>
        <taxon>Rhizobiaceae</taxon>
        <taxon>Peteryoungia</taxon>
    </lineage>
</organism>
<reference evidence="1 2" key="1">
    <citation type="submission" date="2022-03" db="EMBL/GenBank/DDBJ databases">
        <title>Rhizobium SSM4.3 sp. nov., isolated from Sediment (Gouqi Island).</title>
        <authorList>
            <person name="Chen G."/>
        </authorList>
    </citation>
    <scope>NUCLEOTIDE SEQUENCE [LARGE SCALE GENOMIC DNA]</scope>
    <source>
        <strain evidence="1 2">SSM4.3</strain>
        <plasmid evidence="1">unnamed</plasmid>
    </source>
</reference>
<geneLocation type="plasmid" evidence="1">
    <name>unnamed</name>
</geneLocation>
<protein>
    <submittedName>
        <fullName evidence="1">Uncharacterized protein</fullName>
    </submittedName>
</protein>
<name>A0ABT0CWN4_9HYPH</name>
<dbReference type="RefSeq" id="WP_245135085.1">
    <property type="nucleotide sequence ID" value="NZ_CP128477.1"/>
</dbReference>
<comment type="caution">
    <text evidence="1">The sequence shown here is derived from an EMBL/GenBank/DDBJ whole genome shotgun (WGS) entry which is preliminary data.</text>
</comment>
<sequence length="94" mass="10602">MTRKAQLKVDLDAKLADDFAAAVTSAQTSESEVLREMVQDYVERQKVDSGYRQFMEAKVARGRDDVAAGEFIAADDAERMFAERRERALKASRL</sequence>
<gene>
    <name evidence="1" type="ORF">MKJ03_04505</name>
</gene>
<evidence type="ECO:0000313" key="2">
    <source>
        <dbReference type="Proteomes" id="UP001522662"/>
    </source>
</evidence>
<proteinExistence type="predicted"/>
<keyword evidence="2" id="KW-1185">Reference proteome</keyword>
<evidence type="ECO:0000313" key="1">
    <source>
        <dbReference type="EMBL" id="MCJ8237576.1"/>
    </source>
</evidence>
<dbReference type="Proteomes" id="UP001522662">
    <property type="component" value="Unassembled WGS sequence"/>
</dbReference>
<accession>A0ABT0CWN4</accession>
<dbReference type="EMBL" id="JALAYX010000001">
    <property type="protein sequence ID" value="MCJ8237576.1"/>
    <property type="molecule type" value="Genomic_DNA"/>
</dbReference>
<keyword evidence="1" id="KW-0614">Plasmid</keyword>